<evidence type="ECO:0000313" key="1">
    <source>
        <dbReference type="EMBL" id="KAK2865938.1"/>
    </source>
</evidence>
<dbReference type="EMBL" id="JAVHJS010000002">
    <property type="protein sequence ID" value="KAK2865938.1"/>
    <property type="molecule type" value="Genomic_DNA"/>
</dbReference>
<sequence>MESVRDPCSLPTNTALKPTAMSLQAQPEFLYHRLFCLRLAQVDDSDNELIKIGVMSPMEDPSISESIV</sequence>
<keyword evidence="2" id="KW-1185">Reference proteome</keyword>
<comment type="caution">
    <text evidence="1">The sequence shown here is derived from an EMBL/GenBank/DDBJ whole genome shotgun (WGS) entry which is preliminary data.</text>
</comment>
<dbReference type="Proteomes" id="UP001187315">
    <property type="component" value="Unassembled WGS sequence"/>
</dbReference>
<proteinExistence type="predicted"/>
<accession>A0AA88T6X6</accession>
<protein>
    <submittedName>
        <fullName evidence="1">Uncharacterized protein</fullName>
    </submittedName>
</protein>
<evidence type="ECO:0000313" key="2">
    <source>
        <dbReference type="Proteomes" id="UP001187315"/>
    </source>
</evidence>
<reference evidence="1" key="1">
    <citation type="submission" date="2023-08" db="EMBL/GenBank/DDBJ databases">
        <title>Pelteobagrus vachellii genome.</title>
        <authorList>
            <person name="Liu H."/>
        </authorList>
    </citation>
    <scope>NUCLEOTIDE SEQUENCE</scope>
    <source>
        <strain evidence="1">PRFRI_2022a</strain>
        <tissue evidence="1">Muscle</tissue>
    </source>
</reference>
<dbReference type="AlphaFoldDB" id="A0AA88T6X6"/>
<organism evidence="1 2">
    <name type="scientific">Tachysurus vachellii</name>
    <name type="common">Darkbarbel catfish</name>
    <name type="synonym">Pelteobagrus vachellii</name>
    <dbReference type="NCBI Taxonomy" id="175792"/>
    <lineage>
        <taxon>Eukaryota</taxon>
        <taxon>Metazoa</taxon>
        <taxon>Chordata</taxon>
        <taxon>Craniata</taxon>
        <taxon>Vertebrata</taxon>
        <taxon>Euteleostomi</taxon>
        <taxon>Actinopterygii</taxon>
        <taxon>Neopterygii</taxon>
        <taxon>Teleostei</taxon>
        <taxon>Ostariophysi</taxon>
        <taxon>Siluriformes</taxon>
        <taxon>Bagridae</taxon>
        <taxon>Tachysurus</taxon>
    </lineage>
</organism>
<name>A0AA88T6X6_TACVA</name>
<gene>
    <name evidence="1" type="ORF">Q7C36_001994</name>
</gene>